<sequence length="35" mass="4122">LQLEESLKRKVDLVEYDLIKPAIRDEVLKSQIIIL</sequence>
<comment type="caution">
    <text evidence="1">The sequence shown here is derived from an EMBL/GenBank/DDBJ whole genome shotgun (WGS) entry which is preliminary data.</text>
</comment>
<accession>A0A0G1C0F1</accession>
<dbReference type="EMBL" id="LCCZ01000033">
    <property type="protein sequence ID" value="KKS43098.1"/>
    <property type="molecule type" value="Genomic_DNA"/>
</dbReference>
<name>A0A0G1C0F1_9BACT</name>
<feature type="non-terminal residue" evidence="1">
    <location>
        <position position="1"/>
    </location>
</feature>
<dbReference type="Proteomes" id="UP000034875">
    <property type="component" value="Unassembled WGS sequence"/>
</dbReference>
<dbReference type="AlphaFoldDB" id="A0A0G1C0F1"/>
<proteinExistence type="predicted"/>
<protein>
    <submittedName>
        <fullName evidence="1">Uncharacterized protein</fullName>
    </submittedName>
</protein>
<organism evidence="1 2">
    <name type="scientific">candidate division CPR1 bacterium GW2011_GWA2_42_17</name>
    <dbReference type="NCBI Taxonomy" id="1618341"/>
    <lineage>
        <taxon>Bacteria</taxon>
        <taxon>candidate division CPR1</taxon>
    </lineage>
</organism>
<gene>
    <name evidence="1" type="ORF">UV05_C0033G0010</name>
</gene>
<evidence type="ECO:0000313" key="1">
    <source>
        <dbReference type="EMBL" id="KKS43098.1"/>
    </source>
</evidence>
<evidence type="ECO:0000313" key="2">
    <source>
        <dbReference type="Proteomes" id="UP000034875"/>
    </source>
</evidence>
<reference evidence="1 2" key="1">
    <citation type="journal article" date="2015" name="Nature">
        <title>rRNA introns, odd ribosomes, and small enigmatic genomes across a large radiation of phyla.</title>
        <authorList>
            <person name="Brown C.T."/>
            <person name="Hug L.A."/>
            <person name="Thomas B.C."/>
            <person name="Sharon I."/>
            <person name="Castelle C.J."/>
            <person name="Singh A."/>
            <person name="Wilkins M.J."/>
            <person name="Williams K.H."/>
            <person name="Banfield J.F."/>
        </authorList>
    </citation>
    <scope>NUCLEOTIDE SEQUENCE [LARGE SCALE GENOMIC DNA]</scope>
</reference>